<keyword evidence="9" id="KW-1185">Reference proteome</keyword>
<feature type="transmembrane region" description="Helical" evidence="6">
    <location>
        <begin position="312"/>
        <end position="332"/>
    </location>
</feature>
<feature type="transmembrane region" description="Helical" evidence="6">
    <location>
        <begin position="85"/>
        <end position="102"/>
    </location>
</feature>
<keyword evidence="3 6" id="KW-0812">Transmembrane</keyword>
<feature type="transmembrane region" description="Helical" evidence="6">
    <location>
        <begin position="141"/>
        <end position="165"/>
    </location>
</feature>
<dbReference type="PANTHER" id="PTHR10924">
    <property type="entry name" value="MAJOR FACILITATOR SUPERFAMILY PROTEIN-RELATED"/>
    <property type="match status" value="1"/>
</dbReference>
<dbReference type="PROSITE" id="PS50850">
    <property type="entry name" value="MFS"/>
    <property type="match status" value="1"/>
</dbReference>
<evidence type="ECO:0000256" key="5">
    <source>
        <dbReference type="ARBA" id="ARBA00023136"/>
    </source>
</evidence>
<feature type="transmembrane region" description="Helical" evidence="6">
    <location>
        <begin position="344"/>
        <end position="368"/>
    </location>
</feature>
<dbReference type="Gene3D" id="1.20.1250.20">
    <property type="entry name" value="MFS general substrate transporter like domains"/>
    <property type="match status" value="2"/>
</dbReference>
<dbReference type="SUPFAM" id="SSF103473">
    <property type="entry name" value="MFS general substrate transporter"/>
    <property type="match status" value="1"/>
</dbReference>
<evidence type="ECO:0000313" key="8">
    <source>
        <dbReference type="EMBL" id="CAH1229989.1"/>
    </source>
</evidence>
<feature type="transmembrane region" description="Helical" evidence="6">
    <location>
        <begin position="225"/>
        <end position="244"/>
    </location>
</feature>
<feature type="transmembrane region" description="Helical" evidence="6">
    <location>
        <begin position="171"/>
        <end position="191"/>
    </location>
</feature>
<keyword evidence="5 6" id="KW-0472">Membrane</keyword>
<dbReference type="EMBL" id="CAKMMW010000035">
    <property type="protein sequence ID" value="CAH1229989.1"/>
    <property type="molecule type" value="Genomic_DNA"/>
</dbReference>
<evidence type="ECO:0000256" key="1">
    <source>
        <dbReference type="ARBA" id="ARBA00004651"/>
    </source>
</evidence>
<feature type="transmembrane region" description="Helical" evidence="6">
    <location>
        <begin position="54"/>
        <end position="73"/>
    </location>
</feature>
<keyword evidence="2" id="KW-0813">Transport</keyword>
<feature type="transmembrane region" description="Helical" evidence="6">
    <location>
        <begin position="374"/>
        <end position="394"/>
    </location>
</feature>
<feature type="transmembrane region" description="Helical" evidence="6">
    <location>
        <begin position="256"/>
        <end position="276"/>
    </location>
</feature>
<dbReference type="Proteomes" id="UP000838821">
    <property type="component" value="Unassembled WGS sequence"/>
</dbReference>
<comment type="caution">
    <text evidence="8">The sequence shown here is derived from an EMBL/GenBank/DDBJ whole genome shotgun (WGS) entry which is preliminary data.</text>
</comment>
<dbReference type="InterPro" id="IPR020846">
    <property type="entry name" value="MFS_dom"/>
</dbReference>
<dbReference type="Pfam" id="PF07690">
    <property type="entry name" value="MFS_1"/>
    <property type="match status" value="1"/>
</dbReference>
<dbReference type="PANTHER" id="PTHR10924:SF6">
    <property type="entry name" value="SOLUTE CARRIER FAMILY 49 MEMBER A3"/>
    <property type="match status" value="1"/>
</dbReference>
<accession>A0ABN8HAI9</accession>
<feature type="transmembrane region" description="Helical" evidence="6">
    <location>
        <begin position="108"/>
        <end position="129"/>
    </location>
</feature>
<dbReference type="InterPro" id="IPR049680">
    <property type="entry name" value="FLVCR1-2_SLC49-like"/>
</dbReference>
<evidence type="ECO:0000259" key="7">
    <source>
        <dbReference type="PROSITE" id="PS50850"/>
    </source>
</evidence>
<evidence type="ECO:0000256" key="3">
    <source>
        <dbReference type="ARBA" id="ARBA00022692"/>
    </source>
</evidence>
<dbReference type="InterPro" id="IPR011701">
    <property type="entry name" value="MFS"/>
</dbReference>
<name>A0ABN8HAI9_9BACL</name>
<feature type="domain" description="Major facilitator superfamily (MFS) profile" evidence="7">
    <location>
        <begin position="19"/>
        <end position="396"/>
    </location>
</feature>
<keyword evidence="4 6" id="KW-1133">Transmembrane helix</keyword>
<evidence type="ECO:0000313" key="9">
    <source>
        <dbReference type="Proteomes" id="UP000838821"/>
    </source>
</evidence>
<feature type="transmembrane region" description="Helical" evidence="6">
    <location>
        <begin position="20"/>
        <end position="42"/>
    </location>
</feature>
<dbReference type="RefSeq" id="WP_236292943.1">
    <property type="nucleotide sequence ID" value="NZ_CAKMMW010000035.1"/>
</dbReference>
<dbReference type="InterPro" id="IPR036259">
    <property type="entry name" value="MFS_trans_sf"/>
</dbReference>
<reference evidence="8" key="1">
    <citation type="submission" date="2022-01" db="EMBL/GenBank/DDBJ databases">
        <authorList>
            <person name="Criscuolo A."/>
        </authorList>
    </citation>
    <scope>NUCLEOTIDE SEQUENCE</scope>
    <source>
        <strain evidence="8">CIP111891</strain>
    </source>
</reference>
<comment type="subcellular location">
    <subcellularLocation>
        <location evidence="1">Cell membrane</location>
        <topology evidence="1">Multi-pass membrane protein</topology>
    </subcellularLocation>
</comment>
<evidence type="ECO:0000256" key="4">
    <source>
        <dbReference type="ARBA" id="ARBA00022989"/>
    </source>
</evidence>
<evidence type="ECO:0000256" key="6">
    <source>
        <dbReference type="SAM" id="Phobius"/>
    </source>
</evidence>
<gene>
    <name evidence="8" type="ORF">PAECIP111891_06596</name>
</gene>
<evidence type="ECO:0000256" key="2">
    <source>
        <dbReference type="ARBA" id="ARBA00022448"/>
    </source>
</evidence>
<sequence length="409" mass="43109">MVELSASASASATRSRWSVVTAYALLAAVTQLLWVTFTPITTAASSEWHVSVDAVGWLSLVFPLVYVLLSIPFGMAADRWFRGSLLIGAALTAIGALIRILPGYEYALIGQIVISVGQPLVLNAVNKLAVLYVRPEQRANAIAAGTASLFVGILVSTVTVPFLLAWQGMAAILWTQGAISVIAAVAMLVALRRAPVFAVDAAAETSSPFGFSAIATLWSQRWVRLFSLLLFAGFGIFITLATWLEVLASAIGYSAQQVGVGIGVMTAAGIVGAAIVPRWALRGQRARVVVRFSLVASVLLLIGLAVGMPQWMFISLLGVCGFLLLADLPVMLSLAEAKSDPQSVGAITGLLLLFGNLGGIVLSLIVQLLLGNRIVAIAVLAIVAILILPAVGRLQTAPSRIQRERNEQM</sequence>
<organism evidence="8 9">
    <name type="scientific">Paenibacillus allorhizoplanae</name>
    <dbReference type="NCBI Taxonomy" id="2905648"/>
    <lineage>
        <taxon>Bacteria</taxon>
        <taxon>Bacillati</taxon>
        <taxon>Bacillota</taxon>
        <taxon>Bacilli</taxon>
        <taxon>Bacillales</taxon>
        <taxon>Paenibacillaceae</taxon>
        <taxon>Paenibacillus</taxon>
    </lineage>
</organism>
<feature type="transmembrane region" description="Helical" evidence="6">
    <location>
        <begin position="288"/>
        <end position="306"/>
    </location>
</feature>
<protein>
    <recommendedName>
        <fullName evidence="7">Major facilitator superfamily (MFS) profile domain-containing protein</fullName>
    </recommendedName>
</protein>
<proteinExistence type="predicted"/>